<dbReference type="OrthoDB" id="10023235at2759"/>
<dbReference type="GO" id="GO:0005634">
    <property type="term" value="C:nucleus"/>
    <property type="evidence" value="ECO:0007669"/>
    <property type="project" value="TreeGrafter"/>
</dbReference>
<keyword evidence="6" id="KW-0677">Repeat</keyword>
<reference evidence="12" key="1">
    <citation type="journal article" date="2014" name="Genome Announc.">
        <title>Draft genome sequence of Colletotrichum sublineola, a destructive pathogen of cultivated sorghum.</title>
        <authorList>
            <person name="Baroncelli R."/>
            <person name="Sanz-Martin J.M."/>
            <person name="Rech G.E."/>
            <person name="Sukno S.A."/>
            <person name="Thon M.R."/>
        </authorList>
    </citation>
    <scope>NUCLEOTIDE SEQUENCE [LARGE SCALE GENOMIC DNA]</scope>
    <source>
        <strain evidence="12">TX430BB</strain>
    </source>
</reference>
<organism evidence="11 12">
    <name type="scientific">Colletotrichum sublineola</name>
    <name type="common">Sorghum anthracnose fungus</name>
    <dbReference type="NCBI Taxonomy" id="1173701"/>
    <lineage>
        <taxon>Eukaryota</taxon>
        <taxon>Fungi</taxon>
        <taxon>Dikarya</taxon>
        <taxon>Ascomycota</taxon>
        <taxon>Pezizomycotina</taxon>
        <taxon>Sordariomycetes</taxon>
        <taxon>Hypocreomycetidae</taxon>
        <taxon>Glomerellales</taxon>
        <taxon>Glomerellaceae</taxon>
        <taxon>Colletotrichum</taxon>
        <taxon>Colletotrichum graminicola species complex</taxon>
    </lineage>
</organism>
<dbReference type="GO" id="GO:0003723">
    <property type="term" value="F:RNA binding"/>
    <property type="evidence" value="ECO:0007669"/>
    <property type="project" value="UniProtKB-UniRule"/>
</dbReference>
<dbReference type="SUPFAM" id="SSF63748">
    <property type="entry name" value="Tudor/PWWP/MBT"/>
    <property type="match status" value="1"/>
</dbReference>
<feature type="domain" description="TNase-like" evidence="10">
    <location>
        <begin position="317"/>
        <end position="455"/>
    </location>
</feature>
<keyword evidence="5" id="KW-0597">Phosphoprotein</keyword>
<dbReference type="SMART" id="SM00333">
    <property type="entry name" value="TUDOR"/>
    <property type="match status" value="1"/>
</dbReference>
<evidence type="ECO:0000256" key="1">
    <source>
        <dbReference type="ARBA" id="ARBA00004496"/>
    </source>
</evidence>
<dbReference type="PANTHER" id="PTHR12302:SF2">
    <property type="entry name" value="STAPHYLOCOCCAL NUCLEASE DOMAIN-CONTAINING PROTEIN 1"/>
    <property type="match status" value="1"/>
</dbReference>
<proteinExistence type="predicted"/>
<dbReference type="HOGENOM" id="CLU_005966_1_0_1"/>
<dbReference type="STRING" id="1173701.A0A066X9S5"/>
<feature type="compositionally biased region" description="Acidic residues" evidence="8">
    <location>
        <begin position="621"/>
        <end position="630"/>
    </location>
</feature>
<dbReference type="GO" id="GO:0006402">
    <property type="term" value="P:mRNA catabolic process"/>
    <property type="evidence" value="ECO:0007669"/>
    <property type="project" value="UniProtKB-UniRule"/>
</dbReference>
<evidence type="ECO:0000256" key="5">
    <source>
        <dbReference type="ARBA" id="ARBA00022553"/>
    </source>
</evidence>
<dbReference type="InterPro" id="IPR016685">
    <property type="entry name" value="Silence_cplx_Nase-comp_TudorSN"/>
</dbReference>
<dbReference type="CDD" id="cd00175">
    <property type="entry name" value="SNc"/>
    <property type="match status" value="2"/>
</dbReference>
<dbReference type="FunFam" id="2.40.50.90:FF:000001">
    <property type="entry name" value="Staphylococcal nuclease domain-containing protein"/>
    <property type="match status" value="1"/>
</dbReference>
<feature type="compositionally biased region" description="Low complexity" evidence="8">
    <location>
        <begin position="631"/>
        <end position="641"/>
    </location>
</feature>
<evidence type="ECO:0000313" key="11">
    <source>
        <dbReference type="EMBL" id="KDN62740.1"/>
    </source>
</evidence>
<evidence type="ECO:0000256" key="4">
    <source>
        <dbReference type="ARBA" id="ARBA00022490"/>
    </source>
</evidence>
<protein>
    <recommendedName>
        <fullName evidence="2">Probable endonuclease LCL3</fullName>
    </recommendedName>
    <alternativeName>
        <fullName evidence="3">Probable endonuclease lcl3</fullName>
    </alternativeName>
</protein>
<dbReference type="FunFam" id="2.40.50.90:FF:000030">
    <property type="entry name" value="Transcription factor (Snd1/p100), putative"/>
    <property type="match status" value="1"/>
</dbReference>
<dbReference type="eggNOG" id="KOG2039">
    <property type="taxonomic scope" value="Eukaryota"/>
</dbReference>
<keyword evidence="4 7" id="KW-0963">Cytoplasm</keyword>
<dbReference type="AlphaFoldDB" id="A0A066X9S5"/>
<dbReference type="Gene3D" id="2.30.30.140">
    <property type="match status" value="1"/>
</dbReference>
<feature type="domain" description="TNase-like" evidence="10">
    <location>
        <begin position="165"/>
        <end position="309"/>
    </location>
</feature>
<dbReference type="PROSITE" id="PS50304">
    <property type="entry name" value="TUDOR"/>
    <property type="match status" value="1"/>
</dbReference>
<dbReference type="PANTHER" id="PTHR12302">
    <property type="entry name" value="EBNA2 BINDING PROTEIN P100"/>
    <property type="match status" value="1"/>
</dbReference>
<dbReference type="Pfam" id="PF00565">
    <property type="entry name" value="SNase"/>
    <property type="match status" value="4"/>
</dbReference>
<evidence type="ECO:0000256" key="2">
    <source>
        <dbReference type="ARBA" id="ARBA00013404"/>
    </source>
</evidence>
<feature type="domain" description="Tudor" evidence="9">
    <location>
        <begin position="698"/>
        <end position="758"/>
    </location>
</feature>
<dbReference type="InterPro" id="IPR002999">
    <property type="entry name" value="Tudor"/>
</dbReference>
<keyword evidence="12" id="KW-1185">Reference proteome</keyword>
<dbReference type="GO" id="GO:0031332">
    <property type="term" value="C:RNAi effector complex"/>
    <property type="evidence" value="ECO:0007669"/>
    <property type="project" value="InterPro"/>
</dbReference>
<dbReference type="InterPro" id="IPR035437">
    <property type="entry name" value="SNase_OB-fold_sf"/>
</dbReference>
<feature type="domain" description="TNase-like" evidence="10">
    <location>
        <begin position="484"/>
        <end position="617"/>
    </location>
</feature>
<comment type="subcellular location">
    <subcellularLocation>
        <location evidence="1 7">Cytoplasm</location>
    </subcellularLocation>
</comment>
<feature type="domain" description="TNase-like" evidence="10">
    <location>
        <begin position="3"/>
        <end position="142"/>
    </location>
</feature>
<evidence type="ECO:0000256" key="8">
    <source>
        <dbReference type="SAM" id="MobiDB-lite"/>
    </source>
</evidence>
<evidence type="ECO:0000256" key="3">
    <source>
        <dbReference type="ARBA" id="ARBA00014651"/>
    </source>
</evidence>
<evidence type="ECO:0000256" key="6">
    <source>
        <dbReference type="ARBA" id="ARBA00022737"/>
    </source>
</evidence>
<dbReference type="SMART" id="SM00318">
    <property type="entry name" value="SNc"/>
    <property type="match status" value="4"/>
</dbReference>
<feature type="region of interest" description="Disordered" evidence="8">
    <location>
        <begin position="611"/>
        <end position="647"/>
    </location>
</feature>
<name>A0A066X9S5_COLSU</name>
<dbReference type="OMA" id="ARCADHH"/>
<dbReference type="FunFam" id="2.40.50.90:FF:000019">
    <property type="entry name" value="Transcription factor (Snd1/p100), putative"/>
    <property type="match status" value="1"/>
</dbReference>
<dbReference type="InterPro" id="IPR016071">
    <property type="entry name" value="Staphylococal_nuclease_OB-fold"/>
</dbReference>
<dbReference type="Gene3D" id="2.40.50.90">
    <property type="match status" value="5"/>
</dbReference>
<evidence type="ECO:0000259" key="10">
    <source>
        <dbReference type="PROSITE" id="PS50830"/>
    </source>
</evidence>
<dbReference type="Proteomes" id="UP000027238">
    <property type="component" value="Unassembled WGS sequence"/>
</dbReference>
<dbReference type="Pfam" id="PF00567">
    <property type="entry name" value="TUDOR"/>
    <property type="match status" value="1"/>
</dbReference>
<dbReference type="FunFam" id="2.40.50.90:FF:000010">
    <property type="entry name" value="Ribonuclease"/>
    <property type="match status" value="1"/>
</dbReference>
<accession>A0A066X9S5</accession>
<dbReference type="FunFam" id="2.30.30.140:FF:000018">
    <property type="entry name" value="Serine/threonine-protein kinase 31"/>
    <property type="match status" value="1"/>
</dbReference>
<dbReference type="PROSITE" id="PS50830">
    <property type="entry name" value="TNASE_3"/>
    <property type="match status" value="4"/>
</dbReference>
<dbReference type="GO" id="GO:0031047">
    <property type="term" value="P:regulatory ncRNA-mediated gene silencing"/>
    <property type="evidence" value="ECO:0007669"/>
    <property type="project" value="UniProtKB-UniRule"/>
</dbReference>
<gene>
    <name evidence="11" type="ORF">CSUB01_05696</name>
</gene>
<evidence type="ECO:0000259" key="9">
    <source>
        <dbReference type="PROSITE" id="PS50304"/>
    </source>
</evidence>
<dbReference type="SUPFAM" id="SSF50199">
    <property type="entry name" value="Staphylococcal nuclease"/>
    <property type="match status" value="5"/>
</dbReference>
<dbReference type="EMBL" id="JMSE01001302">
    <property type="protein sequence ID" value="KDN62740.1"/>
    <property type="molecule type" value="Genomic_DNA"/>
</dbReference>
<sequence>MSKPFFAKVKSVLSGDTLVLTAPNNPKAEKTFSLAYVGAPRLNKEGDEPFAFQSREYLRELVVGKQIQCTVAYTVPSGREFGTALLSRDGPSLPDEAVKAGWLKVREDAGRKEDDEAILQRLENLRNLETEAKNAGKGVWSDKGGHIEVQNDLGGPQFMNEWKGKTVDGIVERVLSGDRLLVRLLLSDKKHVQVMTLLAGIRTPTTERTIQSTGQTQPAEEFGNEAKTFVEERLLQRRVKVDIVGASAQGQLVAAIIHPNGNKNIAEFLLSEGLARCNDFHSTMLGEKMASLRAAEKTAQSKKLRMHQHHVAKADASSSDMVVAKVIGADTIIVRNKAGTDEKRINFSSVRGPRNNEASEAPYKEEAKEFLRKKIIGKHVRISIDGSKPATDGFEAREVATVTEKGKNIGLLLVEEGYASVIRHRKDDTDRSPNYDELLAAQEKAKEEKKGIWSGKAPKIKQFVDVSESQQKAKIQLATLSRQKKVPAVVDFVKSGSRFTLLIPREGIKLTLVLGGIRAPRAPGPRGEKGEEFGQEAIDLANRRCNQRDVEVDIYDIDKVGGFIGDLYINRENFAKLLVEEGLASVHAYSAEKSGNATELFAAERKAKEGRKGMWHSWDPSQEEEEEEAPADTTTNDTPEAYENKPKDYRDVVITNIDGNGKIKIQEIGKGTAALTTLMNEFKKFHLDPKNSKPVGDAPKAGDYVAAQFSADGQWYRARIRSNDRAAKVAEVVYVDYGNSEKQPWSKLRPLDQPQFTVQKLKAQAIDASLSFLQLPTAPEYFSEAIGFIAELTEGKELVASFDFVDNKEGVSYITLFDYNAGDKKPGPNDSINKEIVANGQAMVPKKLKAWERSSQHAAYLKHLKEVEAKAKEERLDVRDKQVGFQEFT</sequence>
<evidence type="ECO:0000256" key="7">
    <source>
        <dbReference type="PIRNR" id="PIRNR017179"/>
    </source>
</evidence>
<comment type="caution">
    <text evidence="11">The sequence shown here is derived from an EMBL/GenBank/DDBJ whole genome shotgun (WGS) entry which is preliminary data.</text>
</comment>
<evidence type="ECO:0000313" key="12">
    <source>
        <dbReference type="Proteomes" id="UP000027238"/>
    </source>
</evidence>
<dbReference type="PIRSF" id="PIRSF017179">
    <property type="entry name" value="RISC-Tudor-SN"/>
    <property type="match status" value="1"/>
</dbReference>
<dbReference type="GO" id="GO:0004518">
    <property type="term" value="F:nuclease activity"/>
    <property type="evidence" value="ECO:0007669"/>
    <property type="project" value="TreeGrafter"/>
</dbReference>
<dbReference type="GO" id="GO:0005829">
    <property type="term" value="C:cytosol"/>
    <property type="evidence" value="ECO:0007669"/>
    <property type="project" value="UniProtKB-UniRule"/>
</dbReference>